<dbReference type="InterPro" id="IPR014729">
    <property type="entry name" value="Rossmann-like_a/b/a_fold"/>
</dbReference>
<dbReference type="InterPro" id="IPR006016">
    <property type="entry name" value="UspA"/>
</dbReference>
<dbReference type="CDD" id="cd00293">
    <property type="entry name" value="USP-like"/>
    <property type="match status" value="2"/>
</dbReference>
<keyword evidence="4" id="KW-1185">Reference proteome</keyword>
<gene>
    <name evidence="3" type="ORF">SAMN04488028_102317</name>
</gene>
<dbReference type="Pfam" id="PF00582">
    <property type="entry name" value="Usp"/>
    <property type="match status" value="1"/>
</dbReference>
<dbReference type="PANTHER" id="PTHR46268:SF6">
    <property type="entry name" value="UNIVERSAL STRESS PROTEIN UP12"/>
    <property type="match status" value="1"/>
</dbReference>
<dbReference type="InterPro" id="IPR006015">
    <property type="entry name" value="Universal_stress_UspA"/>
</dbReference>
<dbReference type="Gene3D" id="3.40.50.620">
    <property type="entry name" value="HUPs"/>
    <property type="match status" value="2"/>
</dbReference>
<dbReference type="EMBL" id="FRAA01000002">
    <property type="protein sequence ID" value="SHJ96855.1"/>
    <property type="molecule type" value="Genomic_DNA"/>
</dbReference>
<dbReference type="RefSeq" id="WP_073121223.1">
    <property type="nucleotide sequence ID" value="NZ_FRAA01000002.1"/>
</dbReference>
<protein>
    <submittedName>
        <fullName evidence="3">Nucleotide-binding universal stress protein, UspA family</fullName>
    </submittedName>
</protein>
<dbReference type="STRING" id="156994.SAMN04488028_102317"/>
<dbReference type="Proteomes" id="UP000184474">
    <property type="component" value="Unassembled WGS sequence"/>
</dbReference>
<feature type="domain" description="UspA" evidence="2">
    <location>
        <begin position="132"/>
        <end position="272"/>
    </location>
</feature>
<dbReference type="PANTHER" id="PTHR46268">
    <property type="entry name" value="STRESS RESPONSE PROTEIN NHAX"/>
    <property type="match status" value="1"/>
</dbReference>
<evidence type="ECO:0000259" key="2">
    <source>
        <dbReference type="Pfam" id="PF00582"/>
    </source>
</evidence>
<evidence type="ECO:0000256" key="1">
    <source>
        <dbReference type="ARBA" id="ARBA00008791"/>
    </source>
</evidence>
<dbReference type="AlphaFoldDB" id="A0A1M6NME3"/>
<evidence type="ECO:0000313" key="3">
    <source>
        <dbReference type="EMBL" id="SHJ96855.1"/>
    </source>
</evidence>
<dbReference type="SUPFAM" id="SSF52402">
    <property type="entry name" value="Adenine nucleotide alpha hydrolases-like"/>
    <property type="match status" value="2"/>
</dbReference>
<name>A0A1M6NME3_REIAG</name>
<accession>A0A1M6NME3</accession>
<organism evidence="3 4">
    <name type="scientific">Reichenbachiella agariperforans</name>
    <dbReference type="NCBI Taxonomy" id="156994"/>
    <lineage>
        <taxon>Bacteria</taxon>
        <taxon>Pseudomonadati</taxon>
        <taxon>Bacteroidota</taxon>
        <taxon>Cytophagia</taxon>
        <taxon>Cytophagales</taxon>
        <taxon>Reichenbachiellaceae</taxon>
        <taxon>Reichenbachiella</taxon>
    </lineage>
</organism>
<proteinExistence type="inferred from homology"/>
<evidence type="ECO:0000313" key="4">
    <source>
        <dbReference type="Proteomes" id="UP000184474"/>
    </source>
</evidence>
<sequence>MLNLNNLLVCLDGTNLDDHLLEYSSMMARFFKNTKTTFIHVAPSNTDMAMKKYLQDKIDRLFTNDCEKHIEMVQGTGAQHILGWSGLKDIDVVVMGIKPRSVSSGINATKVLNGSLCSVMLVPVTEKYDVSRVLIPLDFSENSLKSLNTALRIKEYTDIEVILQHVYFVPTGYSSTGKTYDEFAEIMLKNKQKEYDVFKKTNALDDSQFEVIFTLDEDQKPSDNIYELAQERDVDLIIIGSKGRTKAASMLVGSTAVSLVHYDQDIPCLVVKDKDESMGFFDALLKI</sequence>
<dbReference type="PRINTS" id="PR01438">
    <property type="entry name" value="UNVRSLSTRESS"/>
</dbReference>
<reference evidence="4" key="1">
    <citation type="submission" date="2016-11" db="EMBL/GenBank/DDBJ databases">
        <authorList>
            <person name="Varghese N."/>
            <person name="Submissions S."/>
        </authorList>
    </citation>
    <scope>NUCLEOTIDE SEQUENCE [LARGE SCALE GENOMIC DNA]</scope>
    <source>
        <strain evidence="4">DSM 26134</strain>
    </source>
</reference>
<comment type="similarity">
    <text evidence="1">Belongs to the universal stress protein A family.</text>
</comment>